<reference evidence="2 3" key="1">
    <citation type="submission" date="2019-10" db="EMBL/GenBank/DDBJ databases">
        <title>Two novel species isolated from a subtropical stream in China.</title>
        <authorList>
            <person name="Lu H."/>
        </authorList>
    </citation>
    <scope>NUCLEOTIDE SEQUENCE [LARGE SCALE GENOMIC DNA]</scope>
    <source>
        <strain evidence="2 3">FT29W</strain>
    </source>
</reference>
<sequence length="172" mass="18471">MAMMANLENVVRAIAGSIMDAQNLVEKAQVANISSFFDRERRPMVIDLELPSIHSSAADNEFYLYRLPLISLVPHSALIIGEAEIEMDVELGALSEPEPATGHPDALQPEGFDQQASRPSLMVNPETGGLARKSGNAAHIKLKLVAAEKSEGLARLINDVVKGQGYTPVAAL</sequence>
<feature type="region of interest" description="Disordered" evidence="1">
    <location>
        <begin position="95"/>
        <end position="130"/>
    </location>
</feature>
<evidence type="ECO:0000256" key="1">
    <source>
        <dbReference type="SAM" id="MobiDB-lite"/>
    </source>
</evidence>
<gene>
    <name evidence="2" type="ORF">GEV02_17610</name>
</gene>
<dbReference type="AlphaFoldDB" id="A0A6A7N4Q9"/>
<dbReference type="RefSeq" id="WP_152839203.1">
    <property type="nucleotide sequence ID" value="NZ_WHUG01000006.1"/>
</dbReference>
<dbReference type="Proteomes" id="UP000440498">
    <property type="component" value="Unassembled WGS sequence"/>
</dbReference>
<organism evidence="2 3">
    <name type="scientific">Rugamonas aquatica</name>
    <dbReference type="NCBI Taxonomy" id="2743357"/>
    <lineage>
        <taxon>Bacteria</taxon>
        <taxon>Pseudomonadati</taxon>
        <taxon>Pseudomonadota</taxon>
        <taxon>Betaproteobacteria</taxon>
        <taxon>Burkholderiales</taxon>
        <taxon>Oxalobacteraceae</taxon>
        <taxon>Telluria group</taxon>
        <taxon>Rugamonas</taxon>
    </lineage>
</organism>
<accession>A0A6A7N4Q9</accession>
<protein>
    <submittedName>
        <fullName evidence="2">DUF2589 domain-containing protein</fullName>
    </submittedName>
</protein>
<dbReference type="Pfam" id="PF11655">
    <property type="entry name" value="DUF2589"/>
    <property type="match status" value="1"/>
</dbReference>
<proteinExistence type="predicted"/>
<dbReference type="InterPro" id="IPR024510">
    <property type="entry name" value="DUF2589"/>
</dbReference>
<keyword evidence="3" id="KW-1185">Reference proteome</keyword>
<dbReference type="EMBL" id="WHUG01000006">
    <property type="protein sequence ID" value="MQA39970.1"/>
    <property type="molecule type" value="Genomic_DNA"/>
</dbReference>
<evidence type="ECO:0000313" key="2">
    <source>
        <dbReference type="EMBL" id="MQA39970.1"/>
    </source>
</evidence>
<comment type="caution">
    <text evidence="2">The sequence shown here is derived from an EMBL/GenBank/DDBJ whole genome shotgun (WGS) entry which is preliminary data.</text>
</comment>
<evidence type="ECO:0000313" key="3">
    <source>
        <dbReference type="Proteomes" id="UP000440498"/>
    </source>
</evidence>
<name>A0A6A7N4Q9_9BURK</name>